<feature type="signal peptide" evidence="1">
    <location>
        <begin position="1"/>
        <end position="24"/>
    </location>
</feature>
<name>A0A6B0UJG1_IXORI</name>
<dbReference type="EMBL" id="GIFC01007701">
    <property type="protein sequence ID" value="MXU89784.1"/>
    <property type="molecule type" value="Transcribed_RNA"/>
</dbReference>
<feature type="chain" id="PRO_5025617930" evidence="1">
    <location>
        <begin position="25"/>
        <end position="110"/>
    </location>
</feature>
<proteinExistence type="predicted"/>
<sequence>MPHILSLLLLSFMHLPVCPTYAFAELIDMLDTTDIAKSTYCFACFFSSLSGLWNVLEECRKWPVSIWSADNCAVPQSVPLSAVAVITLLKVLLCKPWRPSARGILSFLHS</sequence>
<protein>
    <submittedName>
        <fullName evidence="2">Putative secreted protein</fullName>
    </submittedName>
</protein>
<evidence type="ECO:0000313" key="2">
    <source>
        <dbReference type="EMBL" id="MXU89784.1"/>
    </source>
</evidence>
<accession>A0A6B0UJG1</accession>
<evidence type="ECO:0000256" key="1">
    <source>
        <dbReference type="SAM" id="SignalP"/>
    </source>
</evidence>
<organism evidence="2">
    <name type="scientific">Ixodes ricinus</name>
    <name type="common">Common tick</name>
    <name type="synonym">Acarus ricinus</name>
    <dbReference type="NCBI Taxonomy" id="34613"/>
    <lineage>
        <taxon>Eukaryota</taxon>
        <taxon>Metazoa</taxon>
        <taxon>Ecdysozoa</taxon>
        <taxon>Arthropoda</taxon>
        <taxon>Chelicerata</taxon>
        <taxon>Arachnida</taxon>
        <taxon>Acari</taxon>
        <taxon>Parasitiformes</taxon>
        <taxon>Ixodida</taxon>
        <taxon>Ixodoidea</taxon>
        <taxon>Ixodidae</taxon>
        <taxon>Ixodinae</taxon>
        <taxon>Ixodes</taxon>
    </lineage>
</organism>
<keyword evidence="1" id="KW-0732">Signal</keyword>
<reference evidence="2" key="1">
    <citation type="submission" date="2019-12" db="EMBL/GenBank/DDBJ databases">
        <title>An insight into the sialome of adult female Ixodes ricinus ticks feeding for 6 days.</title>
        <authorList>
            <person name="Perner J."/>
            <person name="Ribeiro J.M.C."/>
        </authorList>
    </citation>
    <scope>NUCLEOTIDE SEQUENCE</scope>
    <source>
        <strain evidence="2">Semi-engorged</strain>
        <tissue evidence="2">Salivary glands</tissue>
    </source>
</reference>
<dbReference type="AlphaFoldDB" id="A0A6B0UJG1"/>